<dbReference type="SUPFAM" id="SSF54060">
    <property type="entry name" value="His-Me finger endonucleases"/>
    <property type="match status" value="2"/>
</dbReference>
<feature type="domain" description="HNH nuclease" evidence="1">
    <location>
        <begin position="77"/>
        <end position="108"/>
    </location>
</feature>
<dbReference type="InterPro" id="IPR003615">
    <property type="entry name" value="HNH_nuc"/>
</dbReference>
<dbReference type="InterPro" id="IPR044925">
    <property type="entry name" value="His-Me_finger_sf"/>
</dbReference>
<name>R9PD04_PSEHS</name>
<evidence type="ECO:0000313" key="2">
    <source>
        <dbReference type="EMBL" id="GAC99132.1"/>
    </source>
</evidence>
<dbReference type="OrthoDB" id="10578905at2759"/>
<dbReference type="EMBL" id="DF238823">
    <property type="protein sequence ID" value="GAC99132.1"/>
    <property type="molecule type" value="Genomic_DNA"/>
</dbReference>
<dbReference type="Pfam" id="PF13392">
    <property type="entry name" value="HNH_3"/>
    <property type="match status" value="1"/>
</dbReference>
<dbReference type="RefSeq" id="XP_012192719.1">
    <property type="nucleotide sequence ID" value="XM_012337329.1"/>
</dbReference>
<dbReference type="AlphaFoldDB" id="R9PD04"/>
<reference evidence="3" key="1">
    <citation type="journal article" date="2013" name="Genome Announc.">
        <title>Draft genome sequence of the basidiomycetous yeast-like fungus Pseudozyma hubeiensis SY62, which produces an abundant amount of the biosurfactant mannosylerythritol lipids.</title>
        <authorList>
            <person name="Konishi M."/>
            <person name="Hatada Y."/>
            <person name="Horiuchi J."/>
        </authorList>
    </citation>
    <scope>NUCLEOTIDE SEQUENCE [LARGE SCALE GENOMIC DNA]</scope>
    <source>
        <strain evidence="3">SY62</strain>
    </source>
</reference>
<organism evidence="2 3">
    <name type="scientific">Pseudozyma hubeiensis (strain SY62)</name>
    <name type="common">Yeast</name>
    <dbReference type="NCBI Taxonomy" id="1305764"/>
    <lineage>
        <taxon>Eukaryota</taxon>
        <taxon>Fungi</taxon>
        <taxon>Dikarya</taxon>
        <taxon>Basidiomycota</taxon>
        <taxon>Ustilaginomycotina</taxon>
        <taxon>Ustilaginomycetes</taxon>
        <taxon>Ustilaginales</taxon>
        <taxon>Ustilaginaceae</taxon>
        <taxon>Pseudozyma</taxon>
    </lineage>
</organism>
<protein>
    <recommendedName>
        <fullName evidence="1">HNH nuclease domain-containing protein</fullName>
    </recommendedName>
</protein>
<proteinExistence type="predicted"/>
<accession>R9PD04</accession>
<keyword evidence="3" id="KW-1185">Reference proteome</keyword>
<gene>
    <name evidence="2" type="ORF">PHSY_006730</name>
</gene>
<dbReference type="GeneID" id="24111998"/>
<evidence type="ECO:0000259" key="1">
    <source>
        <dbReference type="Pfam" id="PF13392"/>
    </source>
</evidence>
<dbReference type="HOGENOM" id="CLU_639555_0_0_1"/>
<dbReference type="Proteomes" id="UP000014071">
    <property type="component" value="Unassembled WGS sequence"/>
</dbReference>
<sequence>MLCAPAQIVEVDSVSQIVTAKGVDYEVTVSAVDAYVFDKEKYGLYINEGRVYIFGKLAAGDFYNKKLQLHRFVFPDEVPANMVIDHADQRPLNNVRTNLRAVSQSFNAMNVTRKKQSEYFVGVRKTKTGKFYAKWGKKQLGTFDTARIAKTARSLVARGEGKKWEERESVFEPTVKEMQAAIRGMEKRNEKRGVYGLGGLSLHVSGLWQATFRSTHLGYFKTKEEGQARVDAAIAEYDRKKEEEDAAVVIPRTTDGNIAYLTALNGEKVLVDDDIYMKMYRNKISVAKDGYPRFLNRYLHRSVLLDPYNTRTHHMDHRNENKLDNRRANLRIVPIVVNAMNVTKESKLGFRGVVQKPDGKFKGYVNNRKVWPHKITSRTFDTAEEAYAWRFALHQQIYPELYK</sequence>
<evidence type="ECO:0000313" key="3">
    <source>
        <dbReference type="Proteomes" id="UP000014071"/>
    </source>
</evidence>